<comment type="caution">
    <text evidence="1">The sequence shown here is derived from an EMBL/GenBank/DDBJ whole genome shotgun (WGS) entry which is preliminary data.</text>
</comment>
<dbReference type="EMBL" id="LQOF01000441">
    <property type="protein sequence ID" value="KXT63798.1"/>
    <property type="molecule type" value="Genomic_DNA"/>
</dbReference>
<evidence type="ECO:0000313" key="2">
    <source>
        <dbReference type="Proteomes" id="UP000070198"/>
    </source>
</evidence>
<gene>
    <name evidence="1" type="ORF">SGADD02_02145</name>
</gene>
<dbReference type="Proteomes" id="UP000070198">
    <property type="component" value="Unassembled WGS sequence"/>
</dbReference>
<name>A0A139MJ55_9STRE</name>
<reference evidence="1 2" key="1">
    <citation type="submission" date="2016-01" db="EMBL/GenBank/DDBJ databases">
        <title>Highly variable Streptococcus oralis are common among viridans streptococci isolated from primates.</title>
        <authorList>
            <person name="Denapaite D."/>
            <person name="Rieger M."/>
            <person name="Koendgen S."/>
            <person name="Brueckner R."/>
            <person name="Ochigava I."/>
            <person name="Kappeler P."/>
            <person name="Maetz-Rensing K."/>
            <person name="Leendertz F."/>
            <person name="Hakenbeck R."/>
        </authorList>
    </citation>
    <scope>NUCLEOTIDE SEQUENCE [LARGE SCALE GENOMIC DNA]</scope>
    <source>
        <strain evidence="1 2">DD02</strain>
    </source>
</reference>
<protein>
    <submittedName>
        <fullName evidence="1">Uncharacterized protein</fullName>
    </submittedName>
</protein>
<dbReference type="AlphaFoldDB" id="A0A139MJ55"/>
<organism evidence="1 2">
    <name type="scientific">Streptococcus gallolyticus</name>
    <dbReference type="NCBI Taxonomy" id="315405"/>
    <lineage>
        <taxon>Bacteria</taxon>
        <taxon>Bacillati</taxon>
        <taxon>Bacillota</taxon>
        <taxon>Bacilli</taxon>
        <taxon>Lactobacillales</taxon>
        <taxon>Streptococcaceae</taxon>
        <taxon>Streptococcus</taxon>
    </lineage>
</organism>
<accession>A0A139MJ55</accession>
<sequence length="44" mass="5389">MIFYSKRFLMIGYLHYNTILFGIKYSQKLKEEGEQDETENFFES</sequence>
<proteinExistence type="predicted"/>
<evidence type="ECO:0000313" key="1">
    <source>
        <dbReference type="EMBL" id="KXT63798.1"/>
    </source>
</evidence>